<dbReference type="EMBL" id="AP028912">
    <property type="protein sequence ID" value="BES93052.1"/>
    <property type="molecule type" value="Genomic_DNA"/>
</dbReference>
<feature type="region of interest" description="Disordered" evidence="1">
    <location>
        <begin position="14"/>
        <end position="49"/>
    </location>
</feature>
<sequence>MRFGRVPRRVGGTVVRCRQRGDGPHARRDVSGNQCSSRRSSPVRPQAPRALRAAEAFNYKPPFPMAMIQLELLGTISCRNVEKIIAMGPSSP</sequence>
<evidence type="ECO:0000313" key="2">
    <source>
        <dbReference type="EMBL" id="BES93052.1"/>
    </source>
</evidence>
<name>A0ABN7ARQ6_9HEMI</name>
<reference evidence="2 3" key="1">
    <citation type="submission" date="2023-09" db="EMBL/GenBank/DDBJ databases">
        <title>Nesidiocoris tenuis whole genome shotgun sequence.</title>
        <authorList>
            <person name="Shibata T."/>
            <person name="Shimoda M."/>
            <person name="Kobayashi T."/>
            <person name="Uehara T."/>
        </authorList>
    </citation>
    <scope>NUCLEOTIDE SEQUENCE [LARGE SCALE GENOMIC DNA]</scope>
    <source>
        <strain evidence="2 3">Japan</strain>
    </source>
</reference>
<accession>A0ABN7ARQ6</accession>
<feature type="compositionally biased region" description="Polar residues" evidence="1">
    <location>
        <begin position="31"/>
        <end position="40"/>
    </location>
</feature>
<evidence type="ECO:0000256" key="1">
    <source>
        <dbReference type="SAM" id="MobiDB-lite"/>
    </source>
</evidence>
<protein>
    <submittedName>
        <fullName evidence="2">Uncharacterized protein</fullName>
    </submittedName>
</protein>
<organism evidence="2 3">
    <name type="scientific">Nesidiocoris tenuis</name>
    <dbReference type="NCBI Taxonomy" id="355587"/>
    <lineage>
        <taxon>Eukaryota</taxon>
        <taxon>Metazoa</taxon>
        <taxon>Ecdysozoa</taxon>
        <taxon>Arthropoda</taxon>
        <taxon>Hexapoda</taxon>
        <taxon>Insecta</taxon>
        <taxon>Pterygota</taxon>
        <taxon>Neoptera</taxon>
        <taxon>Paraneoptera</taxon>
        <taxon>Hemiptera</taxon>
        <taxon>Heteroptera</taxon>
        <taxon>Panheteroptera</taxon>
        <taxon>Cimicomorpha</taxon>
        <taxon>Miridae</taxon>
        <taxon>Dicyphina</taxon>
        <taxon>Nesidiocoris</taxon>
    </lineage>
</organism>
<dbReference type="Proteomes" id="UP001307889">
    <property type="component" value="Chromosome 4"/>
</dbReference>
<proteinExistence type="predicted"/>
<feature type="compositionally biased region" description="Basic and acidic residues" evidence="1">
    <location>
        <begin position="19"/>
        <end position="30"/>
    </location>
</feature>
<keyword evidence="3" id="KW-1185">Reference proteome</keyword>
<evidence type="ECO:0000313" key="3">
    <source>
        <dbReference type="Proteomes" id="UP001307889"/>
    </source>
</evidence>
<gene>
    <name evidence="2" type="ORF">NTJ_05861</name>
</gene>